<protein>
    <submittedName>
        <fullName evidence="1">Uncharacterized protein</fullName>
    </submittedName>
</protein>
<sequence length="105" mass="12412">MIVDKRDNIRELSFRSFIKARNLPSRRKTTRSFEQPKIYFLATDYIEMIRWNTTTISPQPSLRGFTNQDIWYKVQSGGAAAEWNFDRFPCDNQSLERCVKLVTEA</sequence>
<reference evidence="1 2" key="1">
    <citation type="journal article" date="2019" name="Sci. Rep.">
        <title>Orb-weaving spider Araneus ventricosus genome elucidates the spidroin gene catalogue.</title>
        <authorList>
            <person name="Kono N."/>
            <person name="Nakamura H."/>
            <person name="Ohtoshi R."/>
            <person name="Moran D.A.P."/>
            <person name="Shinohara A."/>
            <person name="Yoshida Y."/>
            <person name="Fujiwara M."/>
            <person name="Mori M."/>
            <person name="Tomita M."/>
            <person name="Arakawa K."/>
        </authorList>
    </citation>
    <scope>NUCLEOTIDE SEQUENCE [LARGE SCALE GENOMIC DNA]</scope>
</reference>
<dbReference type="OrthoDB" id="6771835at2759"/>
<name>A0A4Y2IX86_ARAVE</name>
<dbReference type="EMBL" id="BGPR01187485">
    <property type="protein sequence ID" value="GBM81502.1"/>
    <property type="molecule type" value="Genomic_DNA"/>
</dbReference>
<dbReference type="PANTHER" id="PTHR46409:SF1">
    <property type="entry name" value="HTH PSQ-TYPE DOMAIN-CONTAINING PROTEIN"/>
    <property type="match status" value="1"/>
</dbReference>
<proteinExistence type="predicted"/>
<gene>
    <name evidence="1" type="ORF">AVEN_62746_1</name>
</gene>
<comment type="caution">
    <text evidence="1">The sequence shown here is derived from an EMBL/GenBank/DDBJ whole genome shotgun (WGS) entry which is preliminary data.</text>
</comment>
<evidence type="ECO:0000313" key="2">
    <source>
        <dbReference type="Proteomes" id="UP000499080"/>
    </source>
</evidence>
<evidence type="ECO:0000313" key="1">
    <source>
        <dbReference type="EMBL" id="GBM81502.1"/>
    </source>
</evidence>
<keyword evidence="2" id="KW-1185">Reference proteome</keyword>
<dbReference type="Proteomes" id="UP000499080">
    <property type="component" value="Unassembled WGS sequence"/>
</dbReference>
<organism evidence="1 2">
    <name type="scientific">Araneus ventricosus</name>
    <name type="common">Orbweaver spider</name>
    <name type="synonym">Epeira ventricosa</name>
    <dbReference type="NCBI Taxonomy" id="182803"/>
    <lineage>
        <taxon>Eukaryota</taxon>
        <taxon>Metazoa</taxon>
        <taxon>Ecdysozoa</taxon>
        <taxon>Arthropoda</taxon>
        <taxon>Chelicerata</taxon>
        <taxon>Arachnida</taxon>
        <taxon>Araneae</taxon>
        <taxon>Araneomorphae</taxon>
        <taxon>Entelegynae</taxon>
        <taxon>Araneoidea</taxon>
        <taxon>Araneidae</taxon>
        <taxon>Araneus</taxon>
    </lineage>
</organism>
<accession>A0A4Y2IX86</accession>
<dbReference type="PANTHER" id="PTHR46409">
    <property type="entry name" value="HTH PSQ-TYPE DOMAIN-CONTAINING PROTEIN"/>
    <property type="match status" value="1"/>
</dbReference>
<dbReference type="AlphaFoldDB" id="A0A4Y2IX86"/>